<accession>A0ABP9L7G5</accession>
<evidence type="ECO:0000256" key="1">
    <source>
        <dbReference type="ARBA" id="ARBA00005495"/>
    </source>
</evidence>
<dbReference type="PROSITE" id="PS51891">
    <property type="entry name" value="CENP_V_GFA"/>
    <property type="match status" value="1"/>
</dbReference>
<dbReference type="InterPro" id="IPR011057">
    <property type="entry name" value="Mss4-like_sf"/>
</dbReference>
<dbReference type="Gene3D" id="3.90.1590.10">
    <property type="entry name" value="glutathione-dependent formaldehyde- activating enzyme (gfa)"/>
    <property type="match status" value="1"/>
</dbReference>
<organism evidence="6 7">
    <name type="scientific">Lysobacter panacisoli</name>
    <dbReference type="NCBI Taxonomy" id="1255263"/>
    <lineage>
        <taxon>Bacteria</taxon>
        <taxon>Pseudomonadati</taxon>
        <taxon>Pseudomonadota</taxon>
        <taxon>Gammaproteobacteria</taxon>
        <taxon>Lysobacterales</taxon>
        <taxon>Lysobacteraceae</taxon>
        <taxon>Lysobacter</taxon>
    </lineage>
</organism>
<evidence type="ECO:0000313" key="6">
    <source>
        <dbReference type="EMBL" id="GAA5071346.1"/>
    </source>
</evidence>
<dbReference type="RefSeq" id="WP_158982493.1">
    <property type="nucleotide sequence ID" value="NZ_BAABKY010000001.1"/>
</dbReference>
<reference evidence="7" key="1">
    <citation type="journal article" date="2019" name="Int. J. Syst. Evol. Microbiol.">
        <title>The Global Catalogue of Microorganisms (GCM) 10K type strain sequencing project: providing services to taxonomists for standard genome sequencing and annotation.</title>
        <authorList>
            <consortium name="The Broad Institute Genomics Platform"/>
            <consortium name="The Broad Institute Genome Sequencing Center for Infectious Disease"/>
            <person name="Wu L."/>
            <person name="Ma J."/>
        </authorList>
    </citation>
    <scope>NUCLEOTIDE SEQUENCE [LARGE SCALE GENOMIC DNA]</scope>
    <source>
        <strain evidence="7">JCM 19212</strain>
    </source>
</reference>
<dbReference type="Proteomes" id="UP001501083">
    <property type="component" value="Unassembled WGS sequence"/>
</dbReference>
<evidence type="ECO:0000259" key="5">
    <source>
        <dbReference type="PROSITE" id="PS51891"/>
    </source>
</evidence>
<dbReference type="Pfam" id="PF04828">
    <property type="entry name" value="GFA"/>
    <property type="match status" value="1"/>
</dbReference>
<evidence type="ECO:0000256" key="4">
    <source>
        <dbReference type="ARBA" id="ARBA00023239"/>
    </source>
</evidence>
<protein>
    <submittedName>
        <fullName evidence="6">GFA family protein</fullName>
    </submittedName>
</protein>
<dbReference type="InterPro" id="IPR006913">
    <property type="entry name" value="CENP-V/GFA"/>
</dbReference>
<sequence length="144" mass="15753">MDAEVFEGGCLCGAIRYRASASPMRGVICHCEMCRRHSGAPALAFVHFPVDAFAWLQGEPSWYRSSVNAERGFCAQCGSTLGMREAVLADRVQVSAGSLDTPDRVRIDDHVWTRSRIAWFDVDDGLPRFATSSTAVPSRAADPE</sequence>
<evidence type="ECO:0000256" key="3">
    <source>
        <dbReference type="ARBA" id="ARBA00022833"/>
    </source>
</evidence>
<dbReference type="PANTHER" id="PTHR33337">
    <property type="entry name" value="GFA DOMAIN-CONTAINING PROTEIN"/>
    <property type="match status" value="1"/>
</dbReference>
<dbReference type="PANTHER" id="PTHR33337:SF40">
    <property type="entry name" value="CENP-V_GFA DOMAIN-CONTAINING PROTEIN-RELATED"/>
    <property type="match status" value="1"/>
</dbReference>
<dbReference type="EMBL" id="BAABKY010000001">
    <property type="protein sequence ID" value="GAA5071346.1"/>
    <property type="molecule type" value="Genomic_DNA"/>
</dbReference>
<dbReference type="SUPFAM" id="SSF51316">
    <property type="entry name" value="Mss4-like"/>
    <property type="match status" value="1"/>
</dbReference>
<name>A0ABP9L7G5_9GAMM</name>
<evidence type="ECO:0000313" key="7">
    <source>
        <dbReference type="Proteomes" id="UP001501083"/>
    </source>
</evidence>
<keyword evidence="2" id="KW-0479">Metal-binding</keyword>
<gene>
    <name evidence="6" type="ORF">GCM10025759_10310</name>
</gene>
<comment type="similarity">
    <text evidence="1">Belongs to the Gfa family.</text>
</comment>
<keyword evidence="4" id="KW-0456">Lyase</keyword>
<keyword evidence="3" id="KW-0862">Zinc</keyword>
<feature type="domain" description="CENP-V/GFA" evidence="5">
    <location>
        <begin position="6"/>
        <end position="121"/>
    </location>
</feature>
<evidence type="ECO:0000256" key="2">
    <source>
        <dbReference type="ARBA" id="ARBA00022723"/>
    </source>
</evidence>
<comment type="caution">
    <text evidence="6">The sequence shown here is derived from an EMBL/GenBank/DDBJ whole genome shotgun (WGS) entry which is preliminary data.</text>
</comment>
<proteinExistence type="inferred from homology"/>
<keyword evidence="7" id="KW-1185">Reference proteome</keyword>